<organism evidence="8 9">
    <name type="scientific">Geodia barretti</name>
    <name type="common">Barrett's horny sponge</name>
    <dbReference type="NCBI Taxonomy" id="519541"/>
    <lineage>
        <taxon>Eukaryota</taxon>
        <taxon>Metazoa</taxon>
        <taxon>Porifera</taxon>
        <taxon>Demospongiae</taxon>
        <taxon>Heteroscleromorpha</taxon>
        <taxon>Tetractinellida</taxon>
        <taxon>Astrophorina</taxon>
        <taxon>Geodiidae</taxon>
        <taxon>Geodia</taxon>
    </lineage>
</organism>
<dbReference type="PROSITE" id="PS50287">
    <property type="entry name" value="SRCR_2"/>
    <property type="match status" value="2"/>
</dbReference>
<evidence type="ECO:0000256" key="1">
    <source>
        <dbReference type="ARBA" id="ARBA00022729"/>
    </source>
</evidence>
<feature type="domain" description="SRCR" evidence="7">
    <location>
        <begin position="61"/>
        <end position="166"/>
    </location>
</feature>
<dbReference type="EMBL" id="CASHTH010001855">
    <property type="protein sequence ID" value="CAI8020900.1"/>
    <property type="molecule type" value="Genomic_DNA"/>
</dbReference>
<dbReference type="PRINTS" id="PR00258">
    <property type="entry name" value="SPERACTRCPTR"/>
</dbReference>
<dbReference type="SUPFAM" id="SSF56487">
    <property type="entry name" value="SRCR-like"/>
    <property type="match status" value="2"/>
</dbReference>
<feature type="domain" description="SRCR" evidence="7">
    <location>
        <begin position="1"/>
        <end position="50"/>
    </location>
</feature>
<feature type="disulfide bond" evidence="6">
    <location>
        <begin position="19"/>
        <end position="29"/>
    </location>
</feature>
<dbReference type="AlphaFoldDB" id="A0AA35RZZ3"/>
<name>A0AA35RZZ3_GEOBA</name>
<proteinExistence type="predicted"/>
<keyword evidence="9" id="KW-1185">Reference proteome</keyword>
<dbReference type="SMART" id="SM00202">
    <property type="entry name" value="SR"/>
    <property type="match status" value="1"/>
</dbReference>
<evidence type="ECO:0000256" key="4">
    <source>
        <dbReference type="ARBA" id="ARBA00023170"/>
    </source>
</evidence>
<accession>A0AA35RZZ3</accession>
<sequence>MHAEFGPGSGLIFLDNVNCNGTESNLLQCRGNEPGNHDCGHSEDAGVYCPDPTANCTNGDVRLVGGTTEYEGRVELCVGGSWGTVCADFFWDGREASVVCRQLGLLHQNAIAVGSAAYGPGEGRILFQTVQCSGSESALLDCVFSSPSNSSDLCSSHLQDASVVCRTIPTQPPTLPSRFIVECSVGLFTATLVSADCSPLAGSQDISRIESYQIGGVDQSPASFPLLIPLASLAPGGDDVDLRLVSEGGLSVSVRFRLIGFLASTDRACLVHVVRTELRVIRVLIIYCIGYTDYTLSYNNATFLSGTEFPVLVPGTTLTDGLNSFVFRATGVG</sequence>
<gene>
    <name evidence="8" type="ORF">GBAR_LOCUS12460</name>
</gene>
<dbReference type="FunFam" id="3.10.250.10:FF:000007">
    <property type="entry name" value="Soluble scavenger receptor cysteine-rich domain-containing protein SSC5D"/>
    <property type="match status" value="1"/>
</dbReference>
<dbReference type="InterPro" id="IPR001190">
    <property type="entry name" value="SRCR"/>
</dbReference>
<evidence type="ECO:0000256" key="6">
    <source>
        <dbReference type="PROSITE-ProRule" id="PRU00196"/>
    </source>
</evidence>
<evidence type="ECO:0000259" key="7">
    <source>
        <dbReference type="PROSITE" id="PS50287"/>
    </source>
</evidence>
<dbReference type="Pfam" id="PF00530">
    <property type="entry name" value="SRCR"/>
    <property type="match status" value="2"/>
</dbReference>
<keyword evidence="2" id="KW-0677">Repeat</keyword>
<evidence type="ECO:0000256" key="5">
    <source>
        <dbReference type="ARBA" id="ARBA00023180"/>
    </source>
</evidence>
<dbReference type="GO" id="GO:0016020">
    <property type="term" value="C:membrane"/>
    <property type="evidence" value="ECO:0007669"/>
    <property type="project" value="InterPro"/>
</dbReference>
<evidence type="ECO:0000313" key="9">
    <source>
        <dbReference type="Proteomes" id="UP001174909"/>
    </source>
</evidence>
<reference evidence="8" key="1">
    <citation type="submission" date="2023-03" db="EMBL/GenBank/DDBJ databases">
        <authorList>
            <person name="Steffen K."/>
            <person name="Cardenas P."/>
        </authorList>
    </citation>
    <scope>NUCLEOTIDE SEQUENCE</scope>
</reference>
<keyword evidence="4" id="KW-0675">Receptor</keyword>
<keyword evidence="3 6" id="KW-1015">Disulfide bond</keyword>
<comment type="caution">
    <text evidence="8">The sequence shown here is derived from an EMBL/GenBank/DDBJ whole genome shotgun (WGS) entry which is preliminary data.</text>
</comment>
<dbReference type="PANTHER" id="PTHR48071:SF18">
    <property type="entry name" value="DELETED IN MALIGNANT BRAIN TUMORS 1 PROTEIN-RELATED"/>
    <property type="match status" value="1"/>
</dbReference>
<evidence type="ECO:0000313" key="8">
    <source>
        <dbReference type="EMBL" id="CAI8020900.1"/>
    </source>
</evidence>
<dbReference type="Gene3D" id="3.10.250.10">
    <property type="entry name" value="SRCR-like domain"/>
    <property type="match status" value="2"/>
</dbReference>
<evidence type="ECO:0000256" key="3">
    <source>
        <dbReference type="ARBA" id="ARBA00023157"/>
    </source>
</evidence>
<comment type="caution">
    <text evidence="6">Lacks conserved residue(s) required for the propagation of feature annotation.</text>
</comment>
<feature type="disulfide bond" evidence="6">
    <location>
        <begin position="132"/>
        <end position="142"/>
    </location>
</feature>
<evidence type="ECO:0000256" key="2">
    <source>
        <dbReference type="ARBA" id="ARBA00022737"/>
    </source>
</evidence>
<dbReference type="PANTHER" id="PTHR48071">
    <property type="entry name" value="SRCR DOMAIN-CONTAINING PROTEIN"/>
    <property type="match status" value="1"/>
</dbReference>
<keyword evidence="5" id="KW-0325">Glycoprotein</keyword>
<protein>
    <submittedName>
        <fullName evidence="8">Deleted in malignant brain tumors 1 protein</fullName>
    </submittedName>
</protein>
<dbReference type="InterPro" id="IPR036772">
    <property type="entry name" value="SRCR-like_dom_sf"/>
</dbReference>
<keyword evidence="1" id="KW-0732">Signal</keyword>
<dbReference type="Proteomes" id="UP001174909">
    <property type="component" value="Unassembled WGS sequence"/>
</dbReference>